<dbReference type="RefSeq" id="WP_037269872.1">
    <property type="nucleotide sequence ID" value="NZ_QHKI01000061.1"/>
</dbReference>
<dbReference type="Proteomes" id="UP000287547">
    <property type="component" value="Unassembled WGS sequence"/>
</dbReference>
<dbReference type="GO" id="GO:0003700">
    <property type="term" value="F:DNA-binding transcription factor activity"/>
    <property type="evidence" value="ECO:0007669"/>
    <property type="project" value="InterPro"/>
</dbReference>
<name>A0A428YS34_KIBAR</name>
<dbReference type="SMART" id="SM00342">
    <property type="entry name" value="HTH_ARAC"/>
    <property type="match status" value="1"/>
</dbReference>
<keyword evidence="2" id="KW-0238">DNA-binding</keyword>
<dbReference type="Gene3D" id="1.10.10.60">
    <property type="entry name" value="Homeodomain-like"/>
    <property type="match status" value="1"/>
</dbReference>
<dbReference type="Pfam" id="PF12833">
    <property type="entry name" value="HTH_18"/>
    <property type="match status" value="1"/>
</dbReference>
<dbReference type="PANTHER" id="PTHR46796">
    <property type="entry name" value="HTH-TYPE TRANSCRIPTIONAL ACTIVATOR RHAS-RELATED"/>
    <property type="match status" value="1"/>
</dbReference>
<organism evidence="5 6">
    <name type="scientific">Kibdelosporangium aridum</name>
    <dbReference type="NCBI Taxonomy" id="2030"/>
    <lineage>
        <taxon>Bacteria</taxon>
        <taxon>Bacillati</taxon>
        <taxon>Actinomycetota</taxon>
        <taxon>Actinomycetes</taxon>
        <taxon>Pseudonocardiales</taxon>
        <taxon>Pseudonocardiaceae</taxon>
        <taxon>Kibdelosporangium</taxon>
    </lineage>
</organism>
<dbReference type="InterPro" id="IPR050204">
    <property type="entry name" value="AraC_XylS_family_regulators"/>
</dbReference>
<comment type="caution">
    <text evidence="5">The sequence shown here is derived from an EMBL/GenBank/DDBJ whole genome shotgun (WGS) entry which is preliminary data.</text>
</comment>
<dbReference type="PANTHER" id="PTHR46796:SF6">
    <property type="entry name" value="ARAC SUBFAMILY"/>
    <property type="match status" value="1"/>
</dbReference>
<evidence type="ECO:0000256" key="1">
    <source>
        <dbReference type="ARBA" id="ARBA00023015"/>
    </source>
</evidence>
<sequence>MAELGVADTNGILAMPWITPERTSAGLGWEHVYVSKQREVPYAANFKAAASHQLIIHLVKPVKVRRGTLRPKNVLPGEMFLQPAHGELSVEVGGELETLHVYLADEALQAGRDKPVRLAEELGTTDPLLEQLALALDATIREWEPSARTYVDQVTALIASQLIRNHSASRPTPEPKTTGLSQRQFDQVRDLLAERLHEPVPLKDMAAIAGLSVSQFSRQFKVTTGFAPHRFLLRMRLKQAELLLRTGSAPIADVAAQCGFTHQEHMTRVMRAHLGTTPGALRTG</sequence>
<gene>
    <name evidence="5" type="ORF">DMH04_43040</name>
</gene>
<evidence type="ECO:0000259" key="4">
    <source>
        <dbReference type="PROSITE" id="PS01124"/>
    </source>
</evidence>
<keyword evidence="3" id="KW-0804">Transcription</keyword>
<evidence type="ECO:0000256" key="2">
    <source>
        <dbReference type="ARBA" id="ARBA00023125"/>
    </source>
</evidence>
<reference evidence="5 6" key="1">
    <citation type="submission" date="2018-05" db="EMBL/GenBank/DDBJ databases">
        <title>Evolution of GPA BGCs.</title>
        <authorList>
            <person name="Waglechner N."/>
            <person name="Wright G.D."/>
        </authorList>
    </citation>
    <scope>NUCLEOTIDE SEQUENCE [LARGE SCALE GENOMIC DNA]</scope>
    <source>
        <strain evidence="5 6">A82846</strain>
    </source>
</reference>
<feature type="domain" description="HTH araC/xylS-type" evidence="4">
    <location>
        <begin position="186"/>
        <end position="284"/>
    </location>
</feature>
<evidence type="ECO:0000313" key="6">
    <source>
        <dbReference type="Proteomes" id="UP000287547"/>
    </source>
</evidence>
<dbReference type="GO" id="GO:0043565">
    <property type="term" value="F:sequence-specific DNA binding"/>
    <property type="evidence" value="ECO:0007669"/>
    <property type="project" value="InterPro"/>
</dbReference>
<protein>
    <submittedName>
        <fullName evidence="5">AraC family transcriptional regulator</fullName>
    </submittedName>
</protein>
<dbReference type="SUPFAM" id="SSF46689">
    <property type="entry name" value="Homeodomain-like"/>
    <property type="match status" value="2"/>
</dbReference>
<proteinExistence type="predicted"/>
<dbReference type="InterPro" id="IPR009057">
    <property type="entry name" value="Homeodomain-like_sf"/>
</dbReference>
<dbReference type="OrthoDB" id="2060755at2"/>
<evidence type="ECO:0000313" key="5">
    <source>
        <dbReference type="EMBL" id="RSM71843.1"/>
    </source>
</evidence>
<dbReference type="EMBL" id="QHKI01000061">
    <property type="protein sequence ID" value="RSM71843.1"/>
    <property type="molecule type" value="Genomic_DNA"/>
</dbReference>
<dbReference type="PROSITE" id="PS01124">
    <property type="entry name" value="HTH_ARAC_FAMILY_2"/>
    <property type="match status" value="1"/>
</dbReference>
<dbReference type="InterPro" id="IPR018060">
    <property type="entry name" value="HTH_AraC"/>
</dbReference>
<accession>A0A428YS34</accession>
<keyword evidence="1" id="KW-0805">Transcription regulation</keyword>
<evidence type="ECO:0000256" key="3">
    <source>
        <dbReference type="ARBA" id="ARBA00023163"/>
    </source>
</evidence>
<dbReference type="AlphaFoldDB" id="A0A428YS34"/>